<keyword evidence="9" id="KW-1185">Reference proteome</keyword>
<dbReference type="AlphaFoldDB" id="A0A7J7DY72"/>
<evidence type="ECO:0000256" key="3">
    <source>
        <dbReference type="ARBA" id="ARBA00023016"/>
    </source>
</evidence>
<evidence type="ECO:0000256" key="5">
    <source>
        <dbReference type="RuleBase" id="RU003616"/>
    </source>
</evidence>
<feature type="domain" description="SHSP" evidence="7">
    <location>
        <begin position="44"/>
        <end position="147"/>
    </location>
</feature>
<feature type="compositionally biased region" description="Basic and acidic residues" evidence="6">
    <location>
        <begin position="130"/>
        <end position="143"/>
    </location>
</feature>
<evidence type="ECO:0000256" key="4">
    <source>
        <dbReference type="PROSITE-ProRule" id="PRU00285"/>
    </source>
</evidence>
<feature type="region of interest" description="Disordered" evidence="6">
    <location>
        <begin position="130"/>
        <end position="149"/>
    </location>
</feature>
<dbReference type="PANTHER" id="PTHR11527">
    <property type="entry name" value="HEAT-SHOCK PROTEIN 20 FAMILY MEMBER"/>
    <property type="match status" value="1"/>
</dbReference>
<dbReference type="InParanoid" id="A0A7J7DY72"/>
<evidence type="ECO:0000313" key="9">
    <source>
        <dbReference type="Proteomes" id="UP000593562"/>
    </source>
</evidence>
<comment type="similarity">
    <text evidence="4 5">Belongs to the small heat shock protein (HSP20) family.</text>
</comment>
<gene>
    <name evidence="8" type="ORF">HS088_TW02G00134</name>
</gene>
<dbReference type="EMBL" id="JAAARO010000002">
    <property type="protein sequence ID" value="KAF5751124.1"/>
    <property type="molecule type" value="Genomic_DNA"/>
</dbReference>
<dbReference type="InterPro" id="IPR002068">
    <property type="entry name" value="A-crystallin/Hsp20_dom"/>
</dbReference>
<dbReference type="SUPFAM" id="SSF49764">
    <property type="entry name" value="HSP20-like chaperones"/>
    <property type="match status" value="1"/>
</dbReference>
<comment type="caution">
    <text evidence="8">The sequence shown here is derived from an EMBL/GenBank/DDBJ whole genome shotgun (WGS) entry which is preliminary data.</text>
</comment>
<evidence type="ECO:0000256" key="6">
    <source>
        <dbReference type="SAM" id="MobiDB-lite"/>
    </source>
</evidence>
<dbReference type="InterPro" id="IPR031107">
    <property type="entry name" value="Small_HSP"/>
</dbReference>
<dbReference type="InterPro" id="IPR008978">
    <property type="entry name" value="HSP20-like_chaperone"/>
</dbReference>
<dbReference type="PROSITE" id="PS01031">
    <property type="entry name" value="SHSP"/>
    <property type="match status" value="1"/>
</dbReference>
<evidence type="ECO:0000256" key="1">
    <source>
        <dbReference type="ARBA" id="ARBA00004496"/>
    </source>
</evidence>
<keyword evidence="3 8" id="KW-0346">Stress response</keyword>
<sequence length="149" mass="17012">MATLDLTGMGIYQCLLEVLHDVIDVSDEQDKSSYHAPMRAYVRDAKAMRATPVDMIEYPNAYVYIVDMPGLKKDHIKSESEKEKEVKEGIKYIRMERRLGKYLKKFVLPENANPEKISAVYQDGVLTVTVEKKPPPDPRKPKSIEVQVA</sequence>
<dbReference type="Pfam" id="PF00011">
    <property type="entry name" value="HSP20"/>
    <property type="match status" value="1"/>
</dbReference>
<dbReference type="GO" id="GO:0006950">
    <property type="term" value="P:response to stress"/>
    <property type="evidence" value="ECO:0007669"/>
    <property type="project" value="UniProtKB-ARBA"/>
</dbReference>
<dbReference type="CDD" id="cd06464">
    <property type="entry name" value="ACD_sHsps-like"/>
    <property type="match status" value="1"/>
</dbReference>
<evidence type="ECO:0000256" key="2">
    <source>
        <dbReference type="ARBA" id="ARBA00022490"/>
    </source>
</evidence>
<name>A0A7J7DY72_TRIWF</name>
<organism evidence="8 9">
    <name type="scientific">Tripterygium wilfordii</name>
    <name type="common">Thunder God vine</name>
    <dbReference type="NCBI Taxonomy" id="458696"/>
    <lineage>
        <taxon>Eukaryota</taxon>
        <taxon>Viridiplantae</taxon>
        <taxon>Streptophyta</taxon>
        <taxon>Embryophyta</taxon>
        <taxon>Tracheophyta</taxon>
        <taxon>Spermatophyta</taxon>
        <taxon>Magnoliopsida</taxon>
        <taxon>eudicotyledons</taxon>
        <taxon>Gunneridae</taxon>
        <taxon>Pentapetalae</taxon>
        <taxon>rosids</taxon>
        <taxon>fabids</taxon>
        <taxon>Celastrales</taxon>
        <taxon>Celastraceae</taxon>
        <taxon>Tripterygium</taxon>
    </lineage>
</organism>
<reference evidence="8 9" key="1">
    <citation type="journal article" date="2020" name="Nat. Commun.">
        <title>Genome of Tripterygium wilfordii and identification of cytochrome P450 involved in triptolide biosynthesis.</title>
        <authorList>
            <person name="Tu L."/>
            <person name="Su P."/>
            <person name="Zhang Z."/>
            <person name="Gao L."/>
            <person name="Wang J."/>
            <person name="Hu T."/>
            <person name="Zhou J."/>
            <person name="Zhang Y."/>
            <person name="Zhao Y."/>
            <person name="Liu Y."/>
            <person name="Song Y."/>
            <person name="Tong Y."/>
            <person name="Lu Y."/>
            <person name="Yang J."/>
            <person name="Xu C."/>
            <person name="Jia M."/>
            <person name="Peters R.J."/>
            <person name="Huang L."/>
            <person name="Gao W."/>
        </authorList>
    </citation>
    <scope>NUCLEOTIDE SEQUENCE [LARGE SCALE GENOMIC DNA]</scope>
    <source>
        <strain evidence="9">cv. XIE 37</strain>
        <tissue evidence="8">Leaf</tissue>
    </source>
</reference>
<accession>A0A7J7DY72</accession>
<evidence type="ECO:0000259" key="7">
    <source>
        <dbReference type="PROSITE" id="PS01031"/>
    </source>
</evidence>
<dbReference type="GO" id="GO:0005737">
    <property type="term" value="C:cytoplasm"/>
    <property type="evidence" value="ECO:0007669"/>
    <property type="project" value="UniProtKB-SubCell"/>
</dbReference>
<dbReference type="Gene3D" id="2.60.40.790">
    <property type="match status" value="1"/>
</dbReference>
<keyword evidence="2" id="KW-0963">Cytoplasm</keyword>
<dbReference type="Proteomes" id="UP000593562">
    <property type="component" value="Unassembled WGS sequence"/>
</dbReference>
<protein>
    <submittedName>
        <fullName evidence="8">17.1 kDa class II heat shock protein-like</fullName>
    </submittedName>
</protein>
<dbReference type="FunFam" id="2.60.40.790:FF:000010">
    <property type="entry name" value="17.3 kDa class II heat shock protein-like"/>
    <property type="match status" value="1"/>
</dbReference>
<comment type="subcellular location">
    <subcellularLocation>
        <location evidence="1">Cytoplasm</location>
    </subcellularLocation>
</comment>
<evidence type="ECO:0000313" key="8">
    <source>
        <dbReference type="EMBL" id="KAF5751124.1"/>
    </source>
</evidence>
<proteinExistence type="inferred from homology"/>